<evidence type="ECO:0000256" key="2">
    <source>
        <dbReference type="ARBA" id="ARBA00022801"/>
    </source>
</evidence>
<dbReference type="STRING" id="98765.A0A2R6NQU2"/>
<evidence type="ECO:0000256" key="1">
    <source>
        <dbReference type="ARBA" id="ARBA00013201"/>
    </source>
</evidence>
<keyword evidence="4" id="KW-0443">Lipid metabolism</keyword>
<dbReference type="GO" id="GO:0003847">
    <property type="term" value="F:1-alkyl-2-acetylglycerophosphocholine esterase activity"/>
    <property type="evidence" value="ECO:0007669"/>
    <property type="project" value="UniProtKB-EC"/>
</dbReference>
<keyword evidence="3" id="KW-0442">Lipid degradation</keyword>
<dbReference type="EC" id="3.1.1.47" evidence="1"/>
<keyword evidence="7" id="KW-1185">Reference proteome</keyword>
<proteinExistence type="predicted"/>
<evidence type="ECO:0000256" key="3">
    <source>
        <dbReference type="ARBA" id="ARBA00022963"/>
    </source>
</evidence>
<feature type="region of interest" description="Disordered" evidence="5">
    <location>
        <begin position="273"/>
        <end position="293"/>
    </location>
</feature>
<evidence type="ECO:0000313" key="7">
    <source>
        <dbReference type="Proteomes" id="UP000186601"/>
    </source>
</evidence>
<dbReference type="Gene3D" id="3.40.50.1820">
    <property type="entry name" value="alpha/beta hydrolase"/>
    <property type="match status" value="2"/>
</dbReference>
<dbReference type="GO" id="GO:0016042">
    <property type="term" value="P:lipid catabolic process"/>
    <property type="evidence" value="ECO:0007669"/>
    <property type="project" value="UniProtKB-KW"/>
</dbReference>
<dbReference type="PANTHER" id="PTHR10272:SF0">
    <property type="entry name" value="PLATELET-ACTIVATING FACTOR ACETYLHYDROLASE"/>
    <property type="match status" value="1"/>
</dbReference>
<dbReference type="EMBL" id="MLYV02000940">
    <property type="protein sequence ID" value="PSR74969.1"/>
    <property type="molecule type" value="Genomic_DNA"/>
</dbReference>
<gene>
    <name evidence="6" type="ORF">PHLCEN_2v9383</name>
</gene>
<dbReference type="InterPro" id="IPR029058">
    <property type="entry name" value="AB_hydrolase_fold"/>
</dbReference>
<keyword evidence="2" id="KW-0378">Hydrolase</keyword>
<organism evidence="6 7">
    <name type="scientific">Hermanssonia centrifuga</name>
    <dbReference type="NCBI Taxonomy" id="98765"/>
    <lineage>
        <taxon>Eukaryota</taxon>
        <taxon>Fungi</taxon>
        <taxon>Dikarya</taxon>
        <taxon>Basidiomycota</taxon>
        <taxon>Agaricomycotina</taxon>
        <taxon>Agaricomycetes</taxon>
        <taxon>Polyporales</taxon>
        <taxon>Meruliaceae</taxon>
        <taxon>Hermanssonia</taxon>
    </lineage>
</organism>
<dbReference type="Pfam" id="PF03403">
    <property type="entry name" value="PAF-AH_p_II"/>
    <property type="match status" value="1"/>
</dbReference>
<evidence type="ECO:0000313" key="6">
    <source>
        <dbReference type="EMBL" id="PSR74969.1"/>
    </source>
</evidence>
<accession>A0A2R6NQU2</accession>
<dbReference type="SUPFAM" id="SSF53474">
    <property type="entry name" value="alpha/beta-Hydrolases"/>
    <property type="match status" value="1"/>
</dbReference>
<evidence type="ECO:0000256" key="5">
    <source>
        <dbReference type="SAM" id="MobiDB-lite"/>
    </source>
</evidence>
<reference evidence="6 7" key="1">
    <citation type="submission" date="2018-02" db="EMBL/GenBank/DDBJ databases">
        <title>Genome sequence of the basidiomycete white-rot fungus Phlebia centrifuga.</title>
        <authorList>
            <person name="Granchi Z."/>
            <person name="Peng M."/>
            <person name="de Vries R.P."/>
            <person name="Hilden K."/>
            <person name="Makela M.R."/>
            <person name="Grigoriev I."/>
            <person name="Riley R."/>
        </authorList>
    </citation>
    <scope>NUCLEOTIDE SEQUENCE [LARGE SCALE GENOMIC DNA]</scope>
    <source>
        <strain evidence="6 7">FBCC195</strain>
    </source>
</reference>
<dbReference type="AlphaFoldDB" id="A0A2R6NQU2"/>
<comment type="caution">
    <text evidence="6">The sequence shown here is derived from an EMBL/GenBank/DDBJ whole genome shotgun (WGS) entry which is preliminary data.</text>
</comment>
<evidence type="ECO:0000256" key="4">
    <source>
        <dbReference type="ARBA" id="ARBA00023098"/>
    </source>
</evidence>
<sequence>MFTLPDVPGPYAVGATTFAVPVSVADDSSRTIGDARLKASSGSSPYAHALRLEEVAFTAFYPADIHSEGAKNAKHKMAWIPSLATRWNRAIVKASRGNVVLALEHRDGTGPFVLTRSLTPGVKDKVRPDSKLYIKPDDVTYPEGGTKGRFAFRDDQLLFRRLELYIAYTYFRNLTQFSGELTSESSPLNSMHTVDGPWSIDSDKRPQDKAFWNSWTKTNSLKVQCDEDIILAGHSFGGATVLSILSHPPPTLGDERFSSIPITRAIAFDPWLEPLPSPGPQPSHTEPSSPREPPILLVVNSEGFTLWDDHFTRLKDIVKCWNGASKDHSELVSGRRAQLVTVARSKHVSFSDFGVILPFGQMARDGRKFLDTMSNLAIGWVEDRFDESLQQQKKASGATEWVNAKGDKKGKRRFVADVGDIIVH</sequence>
<protein>
    <recommendedName>
        <fullName evidence="1">1-alkyl-2-acetylglycerophosphocholine esterase</fullName>
        <ecNumber evidence="1">3.1.1.47</ecNumber>
    </recommendedName>
</protein>
<dbReference type="PANTHER" id="PTHR10272">
    <property type="entry name" value="PLATELET-ACTIVATING FACTOR ACETYLHYDROLASE"/>
    <property type="match status" value="1"/>
</dbReference>
<name>A0A2R6NQU2_9APHY</name>
<dbReference type="OrthoDB" id="2363873at2759"/>
<dbReference type="Proteomes" id="UP000186601">
    <property type="component" value="Unassembled WGS sequence"/>
</dbReference>